<name>A0A0F8XMV5_9ZZZZ</name>
<protein>
    <recommendedName>
        <fullName evidence="2">DUF2190 domain-containing protein</fullName>
    </recommendedName>
</protein>
<reference evidence="1" key="1">
    <citation type="journal article" date="2015" name="Nature">
        <title>Complex archaea that bridge the gap between prokaryotes and eukaryotes.</title>
        <authorList>
            <person name="Spang A."/>
            <person name="Saw J.H."/>
            <person name="Jorgensen S.L."/>
            <person name="Zaremba-Niedzwiedzka K."/>
            <person name="Martijn J."/>
            <person name="Lind A.E."/>
            <person name="van Eijk R."/>
            <person name="Schleper C."/>
            <person name="Guy L."/>
            <person name="Ettema T.J."/>
        </authorList>
    </citation>
    <scope>NUCLEOTIDE SEQUENCE</scope>
</reference>
<sequence length="154" mass="15838">MRRAPHTENPIETRQAFQRMSDDLDVVESSSGDSVAVGAEAVVAGQPLYHPAGAATVGVARADAAAKVRVCGLAKKAYSSGANVQYITSGNLTLADWTDALGSVSLTSATVYYLGSTGGITATAPSTPGESVTEIGQAASTTMLQIRIRRPVLL</sequence>
<dbReference type="AlphaFoldDB" id="A0A0F8XMV5"/>
<dbReference type="EMBL" id="LAZR01061967">
    <property type="protein sequence ID" value="KKK62490.1"/>
    <property type="molecule type" value="Genomic_DNA"/>
</dbReference>
<evidence type="ECO:0000313" key="1">
    <source>
        <dbReference type="EMBL" id="KKK62490.1"/>
    </source>
</evidence>
<comment type="caution">
    <text evidence="1">The sequence shown here is derived from an EMBL/GenBank/DDBJ whole genome shotgun (WGS) entry which is preliminary data.</text>
</comment>
<gene>
    <name evidence="1" type="ORF">LCGC14_3003810</name>
</gene>
<proteinExistence type="predicted"/>
<accession>A0A0F8XMV5</accession>
<organism evidence="1">
    <name type="scientific">marine sediment metagenome</name>
    <dbReference type="NCBI Taxonomy" id="412755"/>
    <lineage>
        <taxon>unclassified sequences</taxon>
        <taxon>metagenomes</taxon>
        <taxon>ecological metagenomes</taxon>
    </lineage>
</organism>
<evidence type="ECO:0008006" key="2">
    <source>
        <dbReference type="Google" id="ProtNLM"/>
    </source>
</evidence>